<accession>A0A175W556</accession>
<comment type="similarity">
    <text evidence="1">Belongs to the methyltransferase superfamily. LaeA methyltransferase family.</text>
</comment>
<keyword evidence="4" id="KW-1185">Reference proteome</keyword>
<dbReference type="InterPro" id="IPR029063">
    <property type="entry name" value="SAM-dependent_MTases_sf"/>
</dbReference>
<dbReference type="GO" id="GO:0008168">
    <property type="term" value="F:methyltransferase activity"/>
    <property type="evidence" value="ECO:0007669"/>
    <property type="project" value="UniProtKB-KW"/>
</dbReference>
<dbReference type="PANTHER" id="PTHR43591:SF106">
    <property type="entry name" value="S-ADENOSYL-L-METHIONINE-DEPENDENT METHYLTRANSFERASE"/>
    <property type="match status" value="1"/>
</dbReference>
<evidence type="ECO:0000313" key="3">
    <source>
        <dbReference type="EMBL" id="KXX78888.1"/>
    </source>
</evidence>
<dbReference type="Proteomes" id="UP000078237">
    <property type="component" value="Unassembled WGS sequence"/>
</dbReference>
<dbReference type="PANTHER" id="PTHR43591">
    <property type="entry name" value="METHYLTRANSFERASE"/>
    <property type="match status" value="1"/>
</dbReference>
<dbReference type="OrthoDB" id="2013972at2759"/>
<sequence length="338" mass="38981">MEEHVIIEALTDEDSEPNREPSRDPSRDVTSDYEPSELESKFGSLTSSVNDHVWEYGRRYHAFRYGRYPIPNDEEEYKRESLRHLMLKDLLNGKLYLAPIGDNPQKIIDLGTGFGDWAIEVGEAFPSATITGVDLSPIQPHWVPPNVEFIVDDIEDEWVHDKDYDFVHLRFVNTVIKNNAALFDKILQNLKPGGWVEIQDIYPKASSDDGTVPPDYPLNKFYSTLGGILQERYGFDFWVVHQLPELLQRLGYVNVQKKVFHMPVGAWARDKHLRLLGGYFREILRDFIGAMAARPFVEAGFEKDEIAEQVSNTMSTISNRRFHAYVPIHFVWAQKPPE</sequence>
<dbReference type="Gene3D" id="3.40.50.150">
    <property type="entry name" value="Vaccinia Virus protein VP39"/>
    <property type="match status" value="1"/>
</dbReference>
<dbReference type="VEuPathDB" id="FungiDB:MMYC01_204854"/>
<dbReference type="CDD" id="cd02440">
    <property type="entry name" value="AdoMet_MTases"/>
    <property type="match status" value="1"/>
</dbReference>
<evidence type="ECO:0000256" key="2">
    <source>
        <dbReference type="SAM" id="MobiDB-lite"/>
    </source>
</evidence>
<feature type="compositionally biased region" description="Basic and acidic residues" evidence="2">
    <location>
        <begin position="16"/>
        <end position="30"/>
    </location>
</feature>
<dbReference type="STRING" id="100816.A0A175W556"/>
<dbReference type="GO" id="GO:0032259">
    <property type="term" value="P:methylation"/>
    <property type="evidence" value="ECO:0007669"/>
    <property type="project" value="UniProtKB-KW"/>
</dbReference>
<gene>
    <name evidence="3" type="ORF">MMYC01_204854</name>
</gene>
<protein>
    <submittedName>
        <fullName evidence="3">Malonyl-[acyl-carrier protein] O-methyltransferase</fullName>
    </submittedName>
</protein>
<evidence type="ECO:0000256" key="1">
    <source>
        <dbReference type="ARBA" id="ARBA00038158"/>
    </source>
</evidence>
<dbReference type="EMBL" id="LCTW02000104">
    <property type="protein sequence ID" value="KXX78888.1"/>
    <property type="molecule type" value="Genomic_DNA"/>
</dbReference>
<dbReference type="Pfam" id="PF13489">
    <property type="entry name" value="Methyltransf_23"/>
    <property type="match status" value="1"/>
</dbReference>
<proteinExistence type="inferred from homology"/>
<feature type="region of interest" description="Disordered" evidence="2">
    <location>
        <begin position="1"/>
        <end position="42"/>
    </location>
</feature>
<dbReference type="SUPFAM" id="SSF53335">
    <property type="entry name" value="S-adenosyl-L-methionine-dependent methyltransferases"/>
    <property type="match status" value="1"/>
</dbReference>
<evidence type="ECO:0000313" key="4">
    <source>
        <dbReference type="Proteomes" id="UP000078237"/>
    </source>
</evidence>
<reference evidence="3 4" key="1">
    <citation type="journal article" date="2016" name="Genome Announc.">
        <title>Genome Sequence of Madurella mycetomatis mm55, Isolated from a Human Mycetoma Case in Sudan.</title>
        <authorList>
            <person name="Smit S."/>
            <person name="Derks M.F."/>
            <person name="Bervoets S."/>
            <person name="Fahal A."/>
            <person name="van Leeuwen W."/>
            <person name="van Belkum A."/>
            <person name="van de Sande W.W."/>
        </authorList>
    </citation>
    <scope>NUCLEOTIDE SEQUENCE [LARGE SCALE GENOMIC DNA]</scope>
    <source>
        <strain evidence="4">mm55</strain>
    </source>
</reference>
<name>A0A175W556_9PEZI</name>
<organism evidence="3 4">
    <name type="scientific">Madurella mycetomatis</name>
    <dbReference type="NCBI Taxonomy" id="100816"/>
    <lineage>
        <taxon>Eukaryota</taxon>
        <taxon>Fungi</taxon>
        <taxon>Dikarya</taxon>
        <taxon>Ascomycota</taxon>
        <taxon>Pezizomycotina</taxon>
        <taxon>Sordariomycetes</taxon>
        <taxon>Sordariomycetidae</taxon>
        <taxon>Sordariales</taxon>
        <taxon>Sordariales incertae sedis</taxon>
        <taxon>Madurella</taxon>
    </lineage>
</organism>
<dbReference type="AlphaFoldDB" id="A0A175W556"/>
<comment type="caution">
    <text evidence="3">The sequence shown here is derived from an EMBL/GenBank/DDBJ whole genome shotgun (WGS) entry which is preliminary data.</text>
</comment>